<evidence type="ECO:0000313" key="2">
    <source>
        <dbReference type="EMBL" id="XCH43036.1"/>
    </source>
</evidence>
<feature type="region of interest" description="Disordered" evidence="1">
    <location>
        <begin position="88"/>
        <end position="126"/>
    </location>
</feature>
<proteinExistence type="predicted"/>
<evidence type="ECO:0000256" key="1">
    <source>
        <dbReference type="SAM" id="MobiDB-lite"/>
    </source>
</evidence>
<dbReference type="EMBL" id="PP750961">
    <property type="protein sequence ID" value="XCH43036.1"/>
    <property type="molecule type" value="Genomic_DNA"/>
</dbReference>
<name>A0AAU8GPW4_9CAUD</name>
<organism evidence="2">
    <name type="scientific">Mycobacterium phage JustASigh</name>
    <dbReference type="NCBI Taxonomy" id="3158894"/>
    <lineage>
        <taxon>Viruses</taxon>
        <taxon>Duplodnaviria</taxon>
        <taxon>Heunggongvirae</taxon>
        <taxon>Uroviricota</taxon>
        <taxon>Caudoviricetes</taxon>
    </lineage>
</organism>
<accession>A0AAU8GPW4</accession>
<gene>
    <name evidence="2" type="primary">54</name>
    <name evidence="2" type="ORF">PBI_JUSTASIGH_54</name>
</gene>
<protein>
    <submittedName>
        <fullName evidence="2">Uncharacterized protein</fullName>
    </submittedName>
</protein>
<reference evidence="2" key="1">
    <citation type="submission" date="2024-04" db="EMBL/GenBank/DDBJ databases">
        <authorList>
            <person name="Asai D.J."/>
            <person name="Lewis C.M."/>
            <person name="Viland M.D."/>
            <person name="Garlena R.A."/>
            <person name="Russell D.A."/>
            <person name="Jacobs-Sera D."/>
            <person name="Hatfull G.F."/>
        </authorList>
    </citation>
    <scope>NUCLEOTIDE SEQUENCE</scope>
</reference>
<sequence>MTVSDEQLRKMVAPALVGAVQKSTRHGVRIGVEFSIEAIAAAARDYLDQDQPEIAAALRDTAHAIDEAARILLAAPIEAAPADHPAEYRNTGNCPAHHPDAGYRSPRPTECTCTGPVRPDDEVSDG</sequence>